<dbReference type="GO" id="GO:0022857">
    <property type="term" value="F:transmembrane transporter activity"/>
    <property type="evidence" value="ECO:0007669"/>
    <property type="project" value="TreeGrafter"/>
</dbReference>
<evidence type="ECO:0000256" key="4">
    <source>
        <dbReference type="ARBA" id="ARBA00022989"/>
    </source>
</evidence>
<evidence type="ECO:0000313" key="11">
    <source>
        <dbReference type="Proteomes" id="UP000334820"/>
    </source>
</evidence>
<feature type="transmembrane region" description="Helical" evidence="8">
    <location>
        <begin position="534"/>
        <end position="559"/>
    </location>
</feature>
<dbReference type="PANTHER" id="PTHR30572:SF4">
    <property type="entry name" value="ABC TRANSPORTER PERMEASE YTRF"/>
    <property type="match status" value="1"/>
</dbReference>
<evidence type="ECO:0000256" key="1">
    <source>
        <dbReference type="ARBA" id="ARBA00004651"/>
    </source>
</evidence>
<feature type="transmembrane region" description="Helical" evidence="8">
    <location>
        <begin position="861"/>
        <end position="885"/>
    </location>
</feature>
<feature type="domain" description="ABC3 transporter permease C-terminal" evidence="9">
    <location>
        <begin position="874"/>
        <end position="1001"/>
    </location>
</feature>
<dbReference type="AlphaFoldDB" id="A0A5J4KG01"/>
<gene>
    <name evidence="10" type="ORF">KTAU_39440</name>
</gene>
<evidence type="ECO:0000259" key="9">
    <source>
        <dbReference type="Pfam" id="PF02687"/>
    </source>
</evidence>
<evidence type="ECO:0000313" key="10">
    <source>
        <dbReference type="EMBL" id="GER85309.1"/>
    </source>
</evidence>
<dbReference type="InterPro" id="IPR050250">
    <property type="entry name" value="Macrolide_Exporter_MacB"/>
</dbReference>
<keyword evidence="4 8" id="KW-1133">Transmembrane helix</keyword>
<dbReference type="InterPro" id="IPR003838">
    <property type="entry name" value="ABC3_permease_C"/>
</dbReference>
<feature type="transmembrane region" description="Helical" evidence="8">
    <location>
        <begin position="595"/>
        <end position="613"/>
    </location>
</feature>
<feature type="region of interest" description="Disordered" evidence="7">
    <location>
        <begin position="1"/>
        <end position="21"/>
    </location>
</feature>
<evidence type="ECO:0000256" key="7">
    <source>
        <dbReference type="SAM" id="MobiDB-lite"/>
    </source>
</evidence>
<accession>A0A5J4KG01</accession>
<feature type="transmembrane region" description="Helical" evidence="8">
    <location>
        <begin position="501"/>
        <end position="522"/>
    </location>
</feature>
<dbReference type="Proteomes" id="UP000334820">
    <property type="component" value="Unassembled WGS sequence"/>
</dbReference>
<sequence length="1017" mass="108486">MARFLPAFRSASPSPTVDNGGEAASRSLVRLAFWRLRRTWGLLSLTALGLLAAVTILCTVPLYSALTLSLGLQDAFRAQPQSADILVESNAEQLSISGLSHASALLDQQFRHLLGSYLSDANLSITTPLVPLVNADTQTISGSEVQLVTEPAASLTAHASLLAGRFPQATLPSPSSDILEIAISSQEASQLKARPGSTFIAQFAYVQIPTQRVVYNVTLHVVGVFSPQPDPSFWQGTTFTTSPRGVSNGQQLGQQATFLTTTESLLTLFDRFGQETHGLVLEEPFTLSWLYRIDPRKISIGDLQLLFTNIDHVESNILNNPDLNIPPLIEHLQVNLPSAALQDFYTQMVTATIPLFSLVALVMALVLFFIAIMTDLLIDRQSEAVAILRSRGASRLQVVGMFLVQALLLVLLALVGGPLLALGLALSLAHVLLPGNEQLMQQLLISQPLETLFSLSGYALAAALVGLLTMAITIGRATRSDVLALRREAARTTQIPLWQRLHLDVVAALLMVPGYGMALYLINSHALDDHTRLILLTPLTLLGALFLILSSLLLLLRLFPLILTAGARLAAARRGLAPLLALVQMARAPRQSLRMTLLLALATACLLFTQVLLASQVQRSDDSSSFQVGADLSGQLTQPHAPSELAALKAAYRRLPGVLSASPGLATTLSGGGTQDVSIALRAVDAATFTQTAQWRRADSAVPLSTLMQSLVSAGRDAVVTHVVPAIVDANAARSLQLEPHKTFTLSSSDGQLSLAFLDVATVDAIPTIVSSSSPSGSPGDDVPNGGVLVDYGTYVKVLQSQFQQEFVAQEAPLNYVWLRTVDDESRLAALRQQLSQTGALALSPLLDRRALRDELLRAPLYLDLVGVLTIGASSALLLALFGSLTASWLSVRRRLTAFAVLRALGGSPGQLAATLAWEQLLIYAFALLLGIGFGALFSWLTVPALVFTATSGNAPAATSSGAFYVAQSMPPVQLAVPAWLPAIPVLLLVLFGLALGLMMRTVSHPAVSHVLRVSED</sequence>
<reference evidence="10 11" key="1">
    <citation type="journal article" date="2019" name="Int. J. Syst. Evol. Microbiol.">
        <title>Thermogemmatispora aurantia sp. nov. and Thermogemmatispora argillosa sp. nov., within the class Ktedonobacteria, and emended description of the genus Thermogemmatispora.</title>
        <authorList>
            <person name="Zheng Y."/>
            <person name="Wang C.M."/>
            <person name="Sakai Y."/>
            <person name="Abe K."/>
            <person name="Yokota A."/>
            <person name="Yabe S."/>
        </authorList>
    </citation>
    <scope>NUCLEOTIDE SEQUENCE [LARGE SCALE GENOMIC DNA]</scope>
    <source>
        <strain evidence="10 11">A1-2</strain>
    </source>
</reference>
<evidence type="ECO:0000256" key="3">
    <source>
        <dbReference type="ARBA" id="ARBA00022692"/>
    </source>
</evidence>
<feature type="transmembrane region" description="Helical" evidence="8">
    <location>
        <begin position="452"/>
        <end position="477"/>
    </location>
</feature>
<evidence type="ECO:0000256" key="5">
    <source>
        <dbReference type="ARBA" id="ARBA00023136"/>
    </source>
</evidence>
<comment type="caution">
    <text evidence="10">The sequence shown here is derived from an EMBL/GenBank/DDBJ whole genome shotgun (WGS) entry which is preliminary data.</text>
</comment>
<dbReference type="RefSeq" id="WP_170293427.1">
    <property type="nucleotide sequence ID" value="NZ_BKZV01000007.1"/>
</dbReference>
<feature type="transmembrane region" description="Helical" evidence="8">
    <location>
        <begin position="40"/>
        <end position="63"/>
    </location>
</feature>
<feature type="domain" description="ABC3 transporter permease C-terminal" evidence="9">
    <location>
        <begin position="357"/>
        <end position="480"/>
    </location>
</feature>
<protein>
    <recommendedName>
        <fullName evidence="9">ABC3 transporter permease C-terminal domain-containing protein</fullName>
    </recommendedName>
</protein>
<evidence type="ECO:0000256" key="8">
    <source>
        <dbReference type="SAM" id="Phobius"/>
    </source>
</evidence>
<feature type="transmembrane region" description="Helical" evidence="8">
    <location>
        <begin position="921"/>
        <end position="941"/>
    </location>
</feature>
<keyword evidence="5 8" id="KW-0472">Membrane</keyword>
<dbReference type="GO" id="GO:0005886">
    <property type="term" value="C:plasma membrane"/>
    <property type="evidence" value="ECO:0007669"/>
    <property type="project" value="UniProtKB-SubCell"/>
</dbReference>
<feature type="transmembrane region" description="Helical" evidence="8">
    <location>
        <begin position="355"/>
        <end position="378"/>
    </location>
</feature>
<feature type="transmembrane region" description="Helical" evidence="8">
    <location>
        <begin position="399"/>
        <end position="432"/>
    </location>
</feature>
<name>A0A5J4KG01_9CHLR</name>
<organism evidence="10 11">
    <name type="scientific">Thermogemmatispora aurantia</name>
    <dbReference type="NCBI Taxonomy" id="2045279"/>
    <lineage>
        <taxon>Bacteria</taxon>
        <taxon>Bacillati</taxon>
        <taxon>Chloroflexota</taxon>
        <taxon>Ktedonobacteria</taxon>
        <taxon>Thermogemmatisporales</taxon>
        <taxon>Thermogemmatisporaceae</taxon>
        <taxon>Thermogemmatispora</taxon>
    </lineage>
</organism>
<keyword evidence="11" id="KW-1185">Reference proteome</keyword>
<comment type="subcellular location">
    <subcellularLocation>
        <location evidence="1">Cell membrane</location>
        <topology evidence="1">Multi-pass membrane protein</topology>
    </subcellularLocation>
</comment>
<evidence type="ECO:0000256" key="6">
    <source>
        <dbReference type="ARBA" id="ARBA00038076"/>
    </source>
</evidence>
<feature type="transmembrane region" description="Helical" evidence="8">
    <location>
        <begin position="979"/>
        <end position="999"/>
    </location>
</feature>
<dbReference type="EMBL" id="BKZV01000007">
    <property type="protein sequence ID" value="GER85309.1"/>
    <property type="molecule type" value="Genomic_DNA"/>
</dbReference>
<dbReference type="PANTHER" id="PTHR30572">
    <property type="entry name" value="MEMBRANE COMPONENT OF TRANSPORTER-RELATED"/>
    <property type="match status" value="1"/>
</dbReference>
<proteinExistence type="inferred from homology"/>
<dbReference type="Pfam" id="PF02687">
    <property type="entry name" value="FtsX"/>
    <property type="match status" value="2"/>
</dbReference>
<comment type="similarity">
    <text evidence="6">Belongs to the ABC-4 integral membrane protein family.</text>
</comment>
<keyword evidence="3 8" id="KW-0812">Transmembrane</keyword>
<evidence type="ECO:0000256" key="2">
    <source>
        <dbReference type="ARBA" id="ARBA00022475"/>
    </source>
</evidence>
<keyword evidence="2" id="KW-1003">Cell membrane</keyword>